<dbReference type="OrthoDB" id="432835at2759"/>
<protein>
    <recommendedName>
        <fullName evidence="6">Tetraspanin</fullName>
    </recommendedName>
</protein>
<evidence type="ECO:0000256" key="5">
    <source>
        <dbReference type="ARBA" id="ARBA00023136"/>
    </source>
</evidence>
<evidence type="ECO:0000256" key="6">
    <source>
        <dbReference type="RuleBase" id="RU361218"/>
    </source>
</evidence>
<sequence length="295" mass="32950">MLRGGVQCIRIAFIVLNILVGLASCAALGLGIWLHIKDTGVTRLNQTAFLNATSFIIAAACVGILVCIMGCFGSVAHNRCLLLTYFIVVLALFLAEFGLGMYFLIFRDTITDNVRYDLKLSMKISYLPHSTQSAVWDSIQTNFQCCGVDSPTDWHFIPAWNELPITPDSCCIPEHRSTQRCGLDYQELMGPDGRPRFLNAKAYPRGCFQAIRDYATRNMYIFAIAAVILAFVQLFGLVSSMVLFCSGSTWRQEKRDKLIVVEEPEFVEIVDVPPPRPPKPIILQPAARPYVETNL</sequence>
<dbReference type="EMBL" id="BDGG01000004">
    <property type="protein sequence ID" value="GAU98509.1"/>
    <property type="molecule type" value="Genomic_DNA"/>
</dbReference>
<evidence type="ECO:0000313" key="7">
    <source>
        <dbReference type="EMBL" id="GAU98509.1"/>
    </source>
</evidence>
<gene>
    <name evidence="7" type="primary">RvY_09646-1</name>
    <name evidence="7" type="synonym">RvY_09646.1</name>
    <name evidence="7" type="ORF">RvY_09646</name>
</gene>
<dbReference type="GO" id="GO:0005886">
    <property type="term" value="C:plasma membrane"/>
    <property type="evidence" value="ECO:0007669"/>
    <property type="project" value="TreeGrafter"/>
</dbReference>
<feature type="transmembrane region" description="Helical" evidence="6">
    <location>
        <begin position="220"/>
        <end position="245"/>
    </location>
</feature>
<dbReference type="InterPro" id="IPR008952">
    <property type="entry name" value="Tetraspanin_EC2_sf"/>
</dbReference>
<evidence type="ECO:0000256" key="4">
    <source>
        <dbReference type="ARBA" id="ARBA00022989"/>
    </source>
</evidence>
<keyword evidence="8" id="KW-1185">Reference proteome</keyword>
<feature type="transmembrane region" description="Helical" evidence="6">
    <location>
        <begin position="48"/>
        <end position="75"/>
    </location>
</feature>
<dbReference type="Gene3D" id="1.10.1450.10">
    <property type="entry name" value="Tetraspanin"/>
    <property type="match status" value="1"/>
</dbReference>
<evidence type="ECO:0000313" key="8">
    <source>
        <dbReference type="Proteomes" id="UP000186922"/>
    </source>
</evidence>
<evidence type="ECO:0000256" key="2">
    <source>
        <dbReference type="ARBA" id="ARBA00006840"/>
    </source>
</evidence>
<organism evidence="7 8">
    <name type="scientific">Ramazzottius varieornatus</name>
    <name type="common">Water bear</name>
    <name type="synonym">Tardigrade</name>
    <dbReference type="NCBI Taxonomy" id="947166"/>
    <lineage>
        <taxon>Eukaryota</taxon>
        <taxon>Metazoa</taxon>
        <taxon>Ecdysozoa</taxon>
        <taxon>Tardigrada</taxon>
        <taxon>Eutardigrada</taxon>
        <taxon>Parachela</taxon>
        <taxon>Hypsibioidea</taxon>
        <taxon>Ramazzottiidae</taxon>
        <taxon>Ramazzottius</taxon>
    </lineage>
</organism>
<comment type="similarity">
    <text evidence="2 6">Belongs to the tetraspanin (TM4SF) family.</text>
</comment>
<dbReference type="PRINTS" id="PR00259">
    <property type="entry name" value="TMFOUR"/>
</dbReference>
<dbReference type="AlphaFoldDB" id="A0A1D1VA36"/>
<feature type="transmembrane region" description="Helical" evidence="6">
    <location>
        <begin position="12"/>
        <end position="36"/>
    </location>
</feature>
<dbReference type="STRING" id="947166.A0A1D1VA36"/>
<comment type="caution">
    <text evidence="7">The sequence shown here is derived from an EMBL/GenBank/DDBJ whole genome shotgun (WGS) entry which is preliminary data.</text>
</comment>
<reference evidence="7 8" key="1">
    <citation type="journal article" date="2016" name="Nat. Commun.">
        <title>Extremotolerant tardigrade genome and improved radiotolerance of human cultured cells by tardigrade-unique protein.</title>
        <authorList>
            <person name="Hashimoto T."/>
            <person name="Horikawa D.D."/>
            <person name="Saito Y."/>
            <person name="Kuwahara H."/>
            <person name="Kozuka-Hata H."/>
            <person name="Shin-I T."/>
            <person name="Minakuchi Y."/>
            <person name="Ohishi K."/>
            <person name="Motoyama A."/>
            <person name="Aizu T."/>
            <person name="Enomoto A."/>
            <person name="Kondo K."/>
            <person name="Tanaka S."/>
            <person name="Hara Y."/>
            <person name="Koshikawa S."/>
            <person name="Sagara H."/>
            <person name="Miura T."/>
            <person name="Yokobori S."/>
            <person name="Miyagawa K."/>
            <person name="Suzuki Y."/>
            <person name="Kubo T."/>
            <person name="Oyama M."/>
            <person name="Kohara Y."/>
            <person name="Fujiyama A."/>
            <person name="Arakawa K."/>
            <person name="Katayama T."/>
            <person name="Toyoda A."/>
            <person name="Kunieda T."/>
        </authorList>
    </citation>
    <scope>NUCLEOTIDE SEQUENCE [LARGE SCALE GENOMIC DNA]</scope>
    <source>
        <strain evidence="7 8">YOKOZUNA-1</strain>
    </source>
</reference>
<accession>A0A1D1VA36</accession>
<dbReference type="Pfam" id="PF00335">
    <property type="entry name" value="Tetraspanin"/>
    <property type="match status" value="1"/>
</dbReference>
<dbReference type="InterPro" id="IPR000301">
    <property type="entry name" value="Tetraspanin_animals"/>
</dbReference>
<name>A0A1D1VA36_RAMVA</name>
<dbReference type="InterPro" id="IPR018499">
    <property type="entry name" value="Tetraspanin/Peripherin"/>
</dbReference>
<comment type="subcellular location">
    <subcellularLocation>
        <location evidence="1 6">Membrane</location>
        <topology evidence="1 6">Multi-pass membrane protein</topology>
    </subcellularLocation>
</comment>
<dbReference type="PIRSF" id="PIRSF002419">
    <property type="entry name" value="Tetraspanin"/>
    <property type="match status" value="1"/>
</dbReference>
<feature type="transmembrane region" description="Helical" evidence="6">
    <location>
        <begin position="82"/>
        <end position="105"/>
    </location>
</feature>
<dbReference type="PANTHER" id="PTHR19282:SF534">
    <property type="entry name" value="TETRASPANIN FAMILY-RELATED"/>
    <property type="match status" value="1"/>
</dbReference>
<evidence type="ECO:0000256" key="3">
    <source>
        <dbReference type="ARBA" id="ARBA00022692"/>
    </source>
</evidence>
<dbReference type="PANTHER" id="PTHR19282">
    <property type="entry name" value="TETRASPANIN"/>
    <property type="match status" value="1"/>
</dbReference>
<keyword evidence="3 6" id="KW-0812">Transmembrane</keyword>
<evidence type="ECO:0000256" key="1">
    <source>
        <dbReference type="ARBA" id="ARBA00004141"/>
    </source>
</evidence>
<dbReference type="Proteomes" id="UP000186922">
    <property type="component" value="Unassembled WGS sequence"/>
</dbReference>
<proteinExistence type="inferred from homology"/>
<dbReference type="SUPFAM" id="SSF48652">
    <property type="entry name" value="Tetraspanin"/>
    <property type="match status" value="1"/>
</dbReference>
<keyword evidence="5 6" id="KW-0472">Membrane</keyword>
<keyword evidence="4 6" id="KW-1133">Transmembrane helix</keyword>
<dbReference type="PROSITE" id="PS51257">
    <property type="entry name" value="PROKAR_LIPOPROTEIN"/>
    <property type="match status" value="1"/>
</dbReference>